<protein>
    <submittedName>
        <fullName evidence="1">Uncharacterized protein</fullName>
    </submittedName>
</protein>
<organism evidence="1">
    <name type="scientific">Ophidiomyces ophidiicola</name>
    <dbReference type="NCBI Taxonomy" id="1387563"/>
    <lineage>
        <taxon>Eukaryota</taxon>
        <taxon>Fungi</taxon>
        <taxon>Dikarya</taxon>
        <taxon>Ascomycota</taxon>
        <taxon>Pezizomycotina</taxon>
        <taxon>Eurotiomycetes</taxon>
        <taxon>Eurotiomycetidae</taxon>
        <taxon>Onygenales</taxon>
        <taxon>Onygenaceae</taxon>
        <taxon>Ophidiomyces</taxon>
    </lineage>
</organism>
<evidence type="ECO:0000313" key="1">
    <source>
        <dbReference type="EMBL" id="KAI2393121.1"/>
    </source>
</evidence>
<name>A0ACB8V5Y9_9EURO</name>
<gene>
    <name evidence="1" type="ORF">LOY88_000179</name>
</gene>
<reference evidence="1" key="1">
    <citation type="journal article" date="2022" name="bioRxiv">
        <title>Population genetic analysis of Ophidiomyces ophidiicola, the causative agent of snake fungal disease, indicates recent introductions to the USA.</title>
        <authorList>
            <person name="Ladner J.T."/>
            <person name="Palmer J.M."/>
            <person name="Ettinger C.L."/>
            <person name="Stajich J.E."/>
            <person name="Farrell T.M."/>
            <person name="Glorioso B.M."/>
            <person name="Lawson B."/>
            <person name="Price S.J."/>
            <person name="Stengle A.G."/>
            <person name="Grear D.A."/>
            <person name="Lorch J.M."/>
        </authorList>
    </citation>
    <scope>NUCLEOTIDE SEQUENCE</scope>
    <source>
        <strain evidence="1">NWHC 24266-5</strain>
    </source>
</reference>
<dbReference type="EMBL" id="JALBCA010000003">
    <property type="protein sequence ID" value="KAI2393121.1"/>
    <property type="molecule type" value="Genomic_DNA"/>
</dbReference>
<proteinExistence type="predicted"/>
<comment type="caution">
    <text evidence="1">The sequence shown here is derived from an EMBL/GenBank/DDBJ whole genome shotgun (WGS) entry which is preliminary data.</text>
</comment>
<sequence>MSNPAPTVAVIGLGALGLVALKNLLEEGYDAIAYEKKPYIGGIWRYNDGSDTSVLKSTIVNISKQRGCFTDFPFRDDVESLPNAKEVAAYLVEYASHFNLHDKMKLNTTVHGIKRVEEMQKWCLELSGPGDEPKEPKLLYYDKVIVATGPNAVANYPKVKDIELFKGRVLHSQEYKRPTDFDGKRVLVLGFSNSAADTATTLVGHAKAIYLSHRHGNFVMPRKLNGKPADHSVSYRITAMMEFFMKYFPRIGEIIFEHAFVKMQNSSFELQPNWRFTSVAPAAQSIPIVSEDLVGELRAGTIISVSGLKQIRGDHNVELDDGTQLPDIDCIIYCTGYDFDTSIVGEYDPSRHVNQKWLSSAGSNRRPFPWLYQNVISLDYPDSLAFMGTTAFLSPAFVVYDLASMAIAQIWKGNARLPSKEEMNRQADEHFRWIQYLASRGTVHPSRVKSYEWMQWANEAACTGVPDKLGYGLSGWWFWLRNYKLCNLLMGGIYSPHIYRLFTTRRRKAWEGAREAIIKANSV</sequence>
<accession>A0ACB8V5Y9</accession>